<dbReference type="InParanoid" id="A0A2H3CGN9"/>
<feature type="region of interest" description="Disordered" evidence="1">
    <location>
        <begin position="560"/>
        <end position="595"/>
    </location>
</feature>
<sequence length="673" mass="74045">MVVNKFGEVQAMTLTPTKAHDQFMPTLAEILTSLKKYGHGDMELVFTDNVHAHKPELEQDDAIQVSTAWDNLTLTLEQEAYASLDVFAISLIYDAFLQLPIGGPVTDATVGGTVVKLISRNKSSMVAYGVIAPDQLAKFFGVNITKTRTVVNITQILVSGYLTHAELSSSQEEVLLSSFGEAFPFQLLCYTRDLQVCAGNDIEEAHSMQNSMLNSPSMHVEGSADNGEDYDPKTEIPVDEAEQDLRQETALLVEALLFILGDEEVHSCVLGDIWHLMDMFKISDALLIDNGDDKLSVTESLANGGITYEQKILWNSNWKYGPLLDATTGQPLFNDAAWEVARLALYECLQGTNNVEGGVHQNIAKWFGSYNASLQFPINLIHDYCFMHNLLAGLMETTMSHHLNCLASFHSQYHQEKLRMLPYHNETALNTHTCRGRLALTQGTQIAILPIHTPEERAIFHALVKRPNSEFSKPMKPNWIMVTYQWMDYADGQKVFYKSTTEPKKALNEQIDPKRQIMAGPIVLYTSDPNIMQWTFNELLLDHGGQQSAIQFEYGASGSRVSASTSSNLLAKQRGKRPAENPPGPPPAAKKRRARTCPQCRKDNCQGAFNSRPCQFPSLATGASSSGSGSVGAGSVPAVSLSSAGLKQRTLDGLFGGTTGSRTGGSGTNNYYR</sequence>
<proteinExistence type="predicted"/>
<dbReference type="OrthoDB" id="18193at2759"/>
<name>A0A2H3CGN9_ARMGA</name>
<gene>
    <name evidence="2" type="ORF">ARMGADRAFT_1039609</name>
</gene>
<organism evidence="2 3">
    <name type="scientific">Armillaria gallica</name>
    <name type="common">Bulbous honey fungus</name>
    <name type="synonym">Armillaria bulbosa</name>
    <dbReference type="NCBI Taxonomy" id="47427"/>
    <lineage>
        <taxon>Eukaryota</taxon>
        <taxon>Fungi</taxon>
        <taxon>Dikarya</taxon>
        <taxon>Basidiomycota</taxon>
        <taxon>Agaricomycotina</taxon>
        <taxon>Agaricomycetes</taxon>
        <taxon>Agaricomycetidae</taxon>
        <taxon>Agaricales</taxon>
        <taxon>Marasmiineae</taxon>
        <taxon>Physalacriaceae</taxon>
        <taxon>Armillaria</taxon>
    </lineage>
</organism>
<dbReference type="AlphaFoldDB" id="A0A2H3CGN9"/>
<protein>
    <submittedName>
        <fullName evidence="2">Uncharacterized protein</fullName>
    </submittedName>
</protein>
<dbReference type="EMBL" id="KZ293736">
    <property type="protein sequence ID" value="PBK81020.1"/>
    <property type="molecule type" value="Genomic_DNA"/>
</dbReference>
<evidence type="ECO:0000313" key="2">
    <source>
        <dbReference type="EMBL" id="PBK81020.1"/>
    </source>
</evidence>
<evidence type="ECO:0000256" key="1">
    <source>
        <dbReference type="SAM" id="MobiDB-lite"/>
    </source>
</evidence>
<dbReference type="Proteomes" id="UP000217790">
    <property type="component" value="Unassembled WGS sequence"/>
</dbReference>
<feature type="compositionally biased region" description="Gly residues" evidence="1">
    <location>
        <begin position="654"/>
        <end position="667"/>
    </location>
</feature>
<evidence type="ECO:0000313" key="3">
    <source>
        <dbReference type="Proteomes" id="UP000217790"/>
    </source>
</evidence>
<accession>A0A2H3CGN9</accession>
<feature type="region of interest" description="Disordered" evidence="1">
    <location>
        <begin position="651"/>
        <end position="673"/>
    </location>
</feature>
<keyword evidence="3" id="KW-1185">Reference proteome</keyword>
<reference evidence="3" key="1">
    <citation type="journal article" date="2017" name="Nat. Ecol. Evol.">
        <title>Genome expansion and lineage-specific genetic innovations in the forest pathogenic fungi Armillaria.</title>
        <authorList>
            <person name="Sipos G."/>
            <person name="Prasanna A.N."/>
            <person name="Walter M.C."/>
            <person name="O'Connor E."/>
            <person name="Balint B."/>
            <person name="Krizsan K."/>
            <person name="Kiss B."/>
            <person name="Hess J."/>
            <person name="Varga T."/>
            <person name="Slot J."/>
            <person name="Riley R."/>
            <person name="Boka B."/>
            <person name="Rigling D."/>
            <person name="Barry K."/>
            <person name="Lee J."/>
            <person name="Mihaltcheva S."/>
            <person name="LaButti K."/>
            <person name="Lipzen A."/>
            <person name="Waldron R."/>
            <person name="Moloney N.M."/>
            <person name="Sperisen C."/>
            <person name="Kredics L."/>
            <person name="Vagvoelgyi C."/>
            <person name="Patrignani A."/>
            <person name="Fitzpatrick D."/>
            <person name="Nagy I."/>
            <person name="Doyle S."/>
            <person name="Anderson J.B."/>
            <person name="Grigoriev I.V."/>
            <person name="Gueldener U."/>
            <person name="Muensterkoetter M."/>
            <person name="Nagy L.G."/>
        </authorList>
    </citation>
    <scope>NUCLEOTIDE SEQUENCE [LARGE SCALE GENOMIC DNA]</scope>
    <source>
        <strain evidence="3">Ar21-2</strain>
    </source>
</reference>